<organism evidence="1 2">
    <name type="scientific">Xenopus laevis</name>
    <name type="common">African clawed frog</name>
    <dbReference type="NCBI Taxonomy" id="8355"/>
    <lineage>
        <taxon>Eukaryota</taxon>
        <taxon>Metazoa</taxon>
        <taxon>Chordata</taxon>
        <taxon>Craniata</taxon>
        <taxon>Vertebrata</taxon>
        <taxon>Euteleostomi</taxon>
        <taxon>Amphibia</taxon>
        <taxon>Batrachia</taxon>
        <taxon>Anura</taxon>
        <taxon>Pipoidea</taxon>
        <taxon>Pipidae</taxon>
        <taxon>Xenopodinae</taxon>
        <taxon>Xenopus</taxon>
        <taxon>Xenopus</taxon>
    </lineage>
</organism>
<proteinExistence type="predicted"/>
<sequence length="116" mass="14236">MHLTRAPYVLQPLMFNPNYPPSLERGTYQRWEKWEEKPTKIRDMIRGDKIIPLQEIQERWGKHPRDIWGYNQLYYFISMKRERNWDRPLTQCQEIIETDPDLMKPLSKMILNCVEL</sequence>
<dbReference type="EMBL" id="CM004474">
    <property type="protein sequence ID" value="OCT80185.1"/>
    <property type="molecule type" value="Genomic_DNA"/>
</dbReference>
<reference evidence="2" key="1">
    <citation type="journal article" date="2016" name="Nature">
        <title>Genome evolution in the allotetraploid frog Xenopus laevis.</title>
        <authorList>
            <person name="Session A.M."/>
            <person name="Uno Y."/>
            <person name="Kwon T."/>
            <person name="Chapman J.A."/>
            <person name="Toyoda A."/>
            <person name="Takahashi S."/>
            <person name="Fukui A."/>
            <person name="Hikosaka A."/>
            <person name="Suzuki A."/>
            <person name="Kondo M."/>
            <person name="van Heeringen S.J."/>
            <person name="Quigley I."/>
            <person name="Heinz S."/>
            <person name="Ogino H."/>
            <person name="Ochi H."/>
            <person name="Hellsten U."/>
            <person name="Lyons J.B."/>
            <person name="Simakov O."/>
            <person name="Putnam N."/>
            <person name="Stites J."/>
            <person name="Kuroki Y."/>
            <person name="Tanaka T."/>
            <person name="Michiue T."/>
            <person name="Watanabe M."/>
            <person name="Bogdanovic O."/>
            <person name="Lister R."/>
            <person name="Georgiou G."/>
            <person name="Paranjpe S.S."/>
            <person name="van Kruijsbergen I."/>
            <person name="Shu S."/>
            <person name="Carlson J."/>
            <person name="Kinoshita T."/>
            <person name="Ohta Y."/>
            <person name="Mawaribuchi S."/>
            <person name="Jenkins J."/>
            <person name="Grimwood J."/>
            <person name="Schmutz J."/>
            <person name="Mitros T."/>
            <person name="Mozaffari S.V."/>
            <person name="Suzuki Y."/>
            <person name="Haramoto Y."/>
            <person name="Yamamoto T.S."/>
            <person name="Takagi C."/>
            <person name="Heald R."/>
            <person name="Miller K."/>
            <person name="Haudenschild C."/>
            <person name="Kitzman J."/>
            <person name="Nakayama T."/>
            <person name="Izutsu Y."/>
            <person name="Robert J."/>
            <person name="Fortriede J."/>
            <person name="Burns K."/>
            <person name="Lotay V."/>
            <person name="Karimi K."/>
            <person name="Yasuoka Y."/>
            <person name="Dichmann D.S."/>
            <person name="Flajnik M.F."/>
            <person name="Houston D.W."/>
            <person name="Shendure J."/>
            <person name="DuPasquier L."/>
            <person name="Vize P.D."/>
            <person name="Zorn A.M."/>
            <person name="Ito M."/>
            <person name="Marcotte E.M."/>
            <person name="Wallingford J.B."/>
            <person name="Ito Y."/>
            <person name="Asashima M."/>
            <person name="Ueno N."/>
            <person name="Matsuda Y."/>
            <person name="Veenstra G.J."/>
            <person name="Fujiyama A."/>
            <person name="Harland R.M."/>
            <person name="Taira M."/>
            <person name="Rokhsar D.S."/>
        </authorList>
    </citation>
    <scope>NUCLEOTIDE SEQUENCE [LARGE SCALE GENOMIC DNA]</scope>
    <source>
        <strain evidence="2">J</strain>
    </source>
</reference>
<gene>
    <name evidence="1" type="ORF">XELAEV_18027000mg</name>
</gene>
<dbReference type="Proteomes" id="UP000694892">
    <property type="component" value="Chromosome 5L"/>
</dbReference>
<accession>A0A974CX35</accession>
<name>A0A974CX35_XENLA</name>
<dbReference type="AlphaFoldDB" id="A0A974CX35"/>
<evidence type="ECO:0000313" key="2">
    <source>
        <dbReference type="Proteomes" id="UP000694892"/>
    </source>
</evidence>
<evidence type="ECO:0000313" key="1">
    <source>
        <dbReference type="EMBL" id="OCT80185.1"/>
    </source>
</evidence>
<protein>
    <submittedName>
        <fullName evidence="1">Uncharacterized protein</fullName>
    </submittedName>
</protein>